<comment type="pathway">
    <text evidence="2 10">Purine metabolism; IMP biosynthesis via de novo pathway; 5-formamido-1-(5-phospho-D-ribosyl)imidazole-4-carboxamide from 5-amino-1-(5-phospho-D-ribosyl)imidazole-4-carboxamide (10-formyl THF route): step 1/1.</text>
</comment>
<dbReference type="GO" id="GO:0006189">
    <property type="term" value="P:'de novo' IMP biosynthetic process"/>
    <property type="evidence" value="ECO:0007669"/>
    <property type="project" value="UniProtKB-UniRule"/>
</dbReference>
<protein>
    <recommendedName>
        <fullName evidence="10">Bifunctional purine biosynthesis protein PurH</fullName>
    </recommendedName>
    <domain>
        <recommendedName>
            <fullName evidence="10">Phosphoribosylaminoimidazolecarboxamide formyltransferase</fullName>
            <ecNumber evidence="10">2.1.2.3</ecNumber>
        </recommendedName>
        <alternativeName>
            <fullName evidence="10">AICAR transformylase</fullName>
        </alternativeName>
    </domain>
    <domain>
        <recommendedName>
            <fullName evidence="10">IMP cyclohydrolase</fullName>
            <ecNumber evidence="10">3.5.4.10</ecNumber>
        </recommendedName>
        <alternativeName>
            <fullName evidence="10">ATIC</fullName>
        </alternativeName>
        <alternativeName>
            <fullName evidence="10">IMP synthase</fullName>
        </alternativeName>
        <alternativeName>
            <fullName evidence="10">Inosinicase</fullName>
        </alternativeName>
    </domain>
</protein>
<comment type="similarity">
    <text evidence="3 10">Belongs to the PurH family.</text>
</comment>
<sequence length="510" mass="53781">MPVALLSVSDKTGLVDFARGLVEGGYALVSTGGTAKALRAAQLPVRDISEITHFPEMLDGRVKTLHPVVHGGLLARRDLPEHMAAIAEHGIAPIDLVCVNLYPFRETAAKPGLAPEEVIEQIDIGGPSMLRSAAKNFASVTVVVDPADYTRVLAAIANGGDALELRRDLAEKVYAHTASYDAAISGWFASQRGERFPERLALGYERVQTLRYGENPGQAAAFYSEERGRGLAALKQHGGKELSFNNLLDLEGAMLAIDPFGEEVACAIIKHTTPCGLATGKTALEAYQKALACDPVSAFGSVIAFSVPVDEAAAQAIASLFVECLIAPAFSAEALQILGAKKNLRVLEGAARSTGTALDVKGVRGGILVQERAPSVLDDHNWRLVTKRAPTSAESKDLLFAWRAVASVKSNAIVLARDGATIGIGAGQMSRVDAAFLAVHKARAANHDPNGAALGSDAFFPFRDGVDQAAQAGVRAIVQPGGSVRDDEVIAAADEHGIAMVFTGQRTFRH</sequence>
<comment type="catalytic activity">
    <reaction evidence="8 10">
        <text>(6R)-10-formyltetrahydrofolate + 5-amino-1-(5-phospho-beta-D-ribosyl)imidazole-4-carboxamide = 5-formamido-1-(5-phospho-D-ribosyl)imidazole-4-carboxamide + (6S)-5,6,7,8-tetrahydrofolate</text>
        <dbReference type="Rhea" id="RHEA:22192"/>
        <dbReference type="ChEBI" id="CHEBI:57453"/>
        <dbReference type="ChEBI" id="CHEBI:58467"/>
        <dbReference type="ChEBI" id="CHEBI:58475"/>
        <dbReference type="ChEBI" id="CHEBI:195366"/>
        <dbReference type="EC" id="2.1.2.3"/>
    </reaction>
</comment>
<dbReference type="InterPro" id="IPR036914">
    <property type="entry name" value="MGS-like_dom_sf"/>
</dbReference>
<dbReference type="CDD" id="cd01421">
    <property type="entry name" value="IMPCH"/>
    <property type="match status" value="1"/>
</dbReference>
<evidence type="ECO:0000313" key="13">
    <source>
        <dbReference type="EMBL" id="WKW14724.1"/>
    </source>
</evidence>
<evidence type="ECO:0000256" key="9">
    <source>
        <dbReference type="ARBA" id="ARBA00050687"/>
    </source>
</evidence>
<dbReference type="GO" id="GO:0004643">
    <property type="term" value="F:phosphoribosylaminoimidazolecarboxamide formyltransferase activity"/>
    <property type="evidence" value="ECO:0007669"/>
    <property type="project" value="UniProtKB-UniRule"/>
</dbReference>
<dbReference type="Pfam" id="PF01808">
    <property type="entry name" value="AICARFT_IMPCHas"/>
    <property type="match status" value="1"/>
</dbReference>
<dbReference type="GO" id="GO:0003937">
    <property type="term" value="F:IMP cyclohydrolase activity"/>
    <property type="evidence" value="ECO:0007669"/>
    <property type="project" value="UniProtKB-UniRule"/>
</dbReference>
<evidence type="ECO:0000256" key="4">
    <source>
        <dbReference type="ARBA" id="ARBA00022679"/>
    </source>
</evidence>
<dbReference type="SMART" id="SM00798">
    <property type="entry name" value="AICARFT_IMPCHas"/>
    <property type="match status" value="1"/>
</dbReference>
<evidence type="ECO:0000256" key="1">
    <source>
        <dbReference type="ARBA" id="ARBA00004844"/>
    </source>
</evidence>
<dbReference type="RefSeq" id="WP_367887501.1">
    <property type="nucleotide sequence ID" value="NZ_CP130612.1"/>
</dbReference>
<dbReference type="InterPro" id="IPR024051">
    <property type="entry name" value="AICAR_Tfase_dup_dom_sf"/>
</dbReference>
<dbReference type="AlphaFoldDB" id="A0AA49JTQ0"/>
<dbReference type="PIRSF" id="PIRSF000414">
    <property type="entry name" value="AICARFT_IMPCHas"/>
    <property type="match status" value="1"/>
</dbReference>
<dbReference type="Gene3D" id="3.40.50.1380">
    <property type="entry name" value="Methylglyoxal synthase-like domain"/>
    <property type="match status" value="1"/>
</dbReference>
<evidence type="ECO:0000313" key="12">
    <source>
        <dbReference type="EMBL" id="WKW11814.1"/>
    </source>
</evidence>
<evidence type="ECO:0000313" key="14">
    <source>
        <dbReference type="Proteomes" id="UP001229955"/>
    </source>
</evidence>
<reference evidence="12" key="1">
    <citation type="submission" date="2023-07" db="EMBL/GenBank/DDBJ databases">
        <authorList>
            <person name="Haufschild T."/>
            <person name="Kallscheuer N."/>
            <person name="Hammer J."/>
            <person name="Kohn T."/>
            <person name="Kabuu M."/>
            <person name="Jogler M."/>
            <person name="Wohfarth N."/>
            <person name="Heuer A."/>
            <person name="Rohde M."/>
            <person name="van Teeseling M.C.F."/>
            <person name="Jogler C."/>
        </authorList>
    </citation>
    <scope>NUCLEOTIDE SEQUENCE</scope>
    <source>
        <strain evidence="12">Strain 138</strain>
        <strain evidence="13">Strain 318</strain>
    </source>
</reference>
<evidence type="ECO:0000256" key="8">
    <source>
        <dbReference type="ARBA" id="ARBA00050488"/>
    </source>
</evidence>
<keyword evidence="6 10" id="KW-0378">Hydrolase</keyword>
<dbReference type="HAMAP" id="MF_00139">
    <property type="entry name" value="PurH"/>
    <property type="match status" value="1"/>
</dbReference>
<dbReference type="InterPro" id="IPR002695">
    <property type="entry name" value="PurH-like"/>
</dbReference>
<evidence type="ECO:0000256" key="7">
    <source>
        <dbReference type="ARBA" id="ARBA00023268"/>
    </source>
</evidence>
<comment type="pathway">
    <text evidence="1 10">Purine metabolism; IMP biosynthesis via de novo pathway; IMP from 5-formamido-1-(5-phospho-D-ribosyl)imidazole-4-carboxamide: step 1/1.</text>
</comment>
<dbReference type="NCBIfam" id="NF002049">
    <property type="entry name" value="PRK00881.1"/>
    <property type="match status" value="1"/>
</dbReference>
<dbReference type="EMBL" id="CP130613">
    <property type="protein sequence ID" value="WKW14724.1"/>
    <property type="molecule type" value="Genomic_DNA"/>
</dbReference>
<name>A0AA49JTQ0_9BACT</name>
<proteinExistence type="inferred from homology"/>
<dbReference type="SUPFAM" id="SSF52335">
    <property type="entry name" value="Methylglyoxal synthase-like"/>
    <property type="match status" value="1"/>
</dbReference>
<organism evidence="12">
    <name type="scientific">Pseudogemmatithrix spongiicola</name>
    <dbReference type="NCBI Taxonomy" id="3062599"/>
    <lineage>
        <taxon>Bacteria</taxon>
        <taxon>Pseudomonadati</taxon>
        <taxon>Gemmatimonadota</taxon>
        <taxon>Gemmatimonadia</taxon>
        <taxon>Gemmatimonadales</taxon>
        <taxon>Gemmatimonadaceae</taxon>
        <taxon>Pseudogemmatithrix</taxon>
    </lineage>
</organism>
<dbReference type="FunFam" id="3.40.50.1380:FF:000001">
    <property type="entry name" value="Bifunctional purine biosynthesis protein PurH"/>
    <property type="match status" value="1"/>
</dbReference>
<dbReference type="NCBIfam" id="TIGR00355">
    <property type="entry name" value="purH"/>
    <property type="match status" value="1"/>
</dbReference>
<dbReference type="EC" id="2.1.2.3" evidence="10"/>
<dbReference type="PROSITE" id="PS51855">
    <property type="entry name" value="MGS"/>
    <property type="match status" value="1"/>
</dbReference>
<evidence type="ECO:0000256" key="2">
    <source>
        <dbReference type="ARBA" id="ARBA00004954"/>
    </source>
</evidence>
<dbReference type="Pfam" id="PF02142">
    <property type="entry name" value="MGS"/>
    <property type="match status" value="1"/>
</dbReference>
<dbReference type="EC" id="3.5.4.10" evidence="10"/>
<keyword evidence="14" id="KW-1185">Reference proteome</keyword>
<dbReference type="PANTHER" id="PTHR11692:SF0">
    <property type="entry name" value="BIFUNCTIONAL PURINE BIOSYNTHESIS PROTEIN ATIC"/>
    <property type="match status" value="1"/>
</dbReference>
<evidence type="ECO:0000259" key="11">
    <source>
        <dbReference type="PROSITE" id="PS51855"/>
    </source>
</evidence>
<keyword evidence="7 10" id="KW-0511">Multifunctional enzyme</keyword>
<evidence type="ECO:0000256" key="3">
    <source>
        <dbReference type="ARBA" id="ARBA00007667"/>
    </source>
</evidence>
<comment type="domain">
    <text evidence="10">The IMP cyclohydrolase activity resides in the N-terminal region.</text>
</comment>
<dbReference type="EMBL" id="CP130612">
    <property type="protein sequence ID" value="WKW11814.1"/>
    <property type="molecule type" value="Genomic_DNA"/>
</dbReference>
<dbReference type="SMART" id="SM00851">
    <property type="entry name" value="MGS"/>
    <property type="match status" value="1"/>
</dbReference>
<accession>A0AA49JZ49</accession>
<keyword evidence="4 10" id="KW-0808">Transferase</keyword>
<evidence type="ECO:0000256" key="10">
    <source>
        <dbReference type="HAMAP-Rule" id="MF_00139"/>
    </source>
</evidence>
<evidence type="ECO:0000256" key="5">
    <source>
        <dbReference type="ARBA" id="ARBA00022755"/>
    </source>
</evidence>
<dbReference type="FunFam" id="3.40.140.20:FF:000001">
    <property type="entry name" value="Bifunctional purine biosynthesis protein PurH"/>
    <property type="match status" value="1"/>
</dbReference>
<comment type="catalytic activity">
    <reaction evidence="9 10">
        <text>IMP + H2O = 5-formamido-1-(5-phospho-D-ribosyl)imidazole-4-carboxamide</text>
        <dbReference type="Rhea" id="RHEA:18445"/>
        <dbReference type="ChEBI" id="CHEBI:15377"/>
        <dbReference type="ChEBI" id="CHEBI:58053"/>
        <dbReference type="ChEBI" id="CHEBI:58467"/>
        <dbReference type="EC" id="3.5.4.10"/>
    </reaction>
</comment>
<evidence type="ECO:0000256" key="6">
    <source>
        <dbReference type="ARBA" id="ARBA00022801"/>
    </source>
</evidence>
<accession>A0AA49JTQ0</accession>
<dbReference type="Gene3D" id="3.40.140.20">
    <property type="match status" value="2"/>
</dbReference>
<dbReference type="InterPro" id="IPR016193">
    <property type="entry name" value="Cytidine_deaminase-like"/>
</dbReference>
<dbReference type="SUPFAM" id="SSF53927">
    <property type="entry name" value="Cytidine deaminase-like"/>
    <property type="match status" value="1"/>
</dbReference>
<dbReference type="InterPro" id="IPR011607">
    <property type="entry name" value="MGS-like_dom"/>
</dbReference>
<keyword evidence="5 10" id="KW-0658">Purine biosynthesis</keyword>
<dbReference type="KEGG" id="pspc:Strain318_001080"/>
<dbReference type="PANTHER" id="PTHR11692">
    <property type="entry name" value="BIFUNCTIONAL PURINE BIOSYNTHESIS PROTEIN PURH"/>
    <property type="match status" value="1"/>
</dbReference>
<dbReference type="Proteomes" id="UP001229955">
    <property type="component" value="Chromosome"/>
</dbReference>
<feature type="domain" description="MGS-like" evidence="11">
    <location>
        <begin position="1"/>
        <end position="144"/>
    </location>
</feature>
<dbReference type="GO" id="GO:0005829">
    <property type="term" value="C:cytosol"/>
    <property type="evidence" value="ECO:0007669"/>
    <property type="project" value="TreeGrafter"/>
</dbReference>
<gene>
    <name evidence="10 12" type="primary">purH</name>
    <name evidence="12" type="ORF">Strain138_001080</name>
    <name evidence="13" type="ORF">Strain318_001080</name>
</gene>